<sequence>MLRLIVDRILFSLATLLFVGLVLFVLTRQVPGSPAIAALGAEATEAQLADFNAEHGLDQPVLVQYGNWLVSVAQGNFGRSFVTGRDMNELLASTLPITLELVLVAFVFAVVVAIPLGVISALAEGKLADHLARIISVIGVSVPGFWLGLLLIRYPAVEWGWFPPGGYVPMSDGIGAHFNSIALPAFALGIYYVAILSRMTRSGMIEVLSSDYIRTGRALGIGRVRLLWYALKNALVPVVSVGAMSFGYMFGWALIIEYLFYIPGMSSALLTAVGQRDYLTMQAIVYVFTIIFIISNAGADILNRALNPKLASL</sequence>
<reference evidence="9 10" key="1">
    <citation type="submission" date="2018-05" db="EMBL/GenBank/DDBJ databases">
        <title>Acuticoccus sediminis sp. nov., isolated from deep-sea sediment of Indian Ocean.</title>
        <authorList>
            <person name="Liu X."/>
            <person name="Lai Q."/>
            <person name="Du Y."/>
            <person name="Sun F."/>
            <person name="Zhang X."/>
            <person name="Wang S."/>
            <person name="Shao Z."/>
        </authorList>
    </citation>
    <scope>NUCLEOTIDE SEQUENCE [LARGE SCALE GENOMIC DNA]</scope>
    <source>
        <strain evidence="9 10">PTG4-2</strain>
    </source>
</reference>
<feature type="transmembrane region" description="Helical" evidence="7">
    <location>
        <begin position="101"/>
        <end position="122"/>
    </location>
</feature>
<comment type="subcellular location">
    <subcellularLocation>
        <location evidence="1 7">Cell membrane</location>
        <topology evidence="1 7">Multi-pass membrane protein</topology>
    </subcellularLocation>
</comment>
<evidence type="ECO:0000256" key="7">
    <source>
        <dbReference type="RuleBase" id="RU363032"/>
    </source>
</evidence>
<proteinExistence type="inferred from homology"/>
<evidence type="ECO:0000256" key="2">
    <source>
        <dbReference type="ARBA" id="ARBA00022448"/>
    </source>
</evidence>
<dbReference type="PANTHER" id="PTHR43163">
    <property type="entry name" value="DIPEPTIDE TRANSPORT SYSTEM PERMEASE PROTEIN DPPB-RELATED"/>
    <property type="match status" value="1"/>
</dbReference>
<dbReference type="AlphaFoldDB" id="A0A8B2NNW8"/>
<comment type="caution">
    <text evidence="9">The sequence shown here is derived from an EMBL/GenBank/DDBJ whole genome shotgun (WGS) entry which is preliminary data.</text>
</comment>
<evidence type="ECO:0000259" key="8">
    <source>
        <dbReference type="PROSITE" id="PS50928"/>
    </source>
</evidence>
<keyword evidence="6 7" id="KW-0472">Membrane</keyword>
<accession>A0A8B2NNW8</accession>
<evidence type="ECO:0000256" key="1">
    <source>
        <dbReference type="ARBA" id="ARBA00004651"/>
    </source>
</evidence>
<dbReference type="Gene3D" id="1.10.3720.10">
    <property type="entry name" value="MetI-like"/>
    <property type="match status" value="1"/>
</dbReference>
<dbReference type="PANTHER" id="PTHR43163:SF6">
    <property type="entry name" value="DIPEPTIDE TRANSPORT SYSTEM PERMEASE PROTEIN DPPB-RELATED"/>
    <property type="match status" value="1"/>
</dbReference>
<keyword evidence="3" id="KW-1003">Cell membrane</keyword>
<name>A0A8B2NNW8_9HYPH</name>
<dbReference type="EMBL" id="QHHQ01000009">
    <property type="protein sequence ID" value="RAH97372.1"/>
    <property type="molecule type" value="Genomic_DNA"/>
</dbReference>
<evidence type="ECO:0000256" key="4">
    <source>
        <dbReference type="ARBA" id="ARBA00022692"/>
    </source>
</evidence>
<dbReference type="CDD" id="cd06261">
    <property type="entry name" value="TM_PBP2"/>
    <property type="match status" value="1"/>
</dbReference>
<evidence type="ECO:0000256" key="5">
    <source>
        <dbReference type="ARBA" id="ARBA00022989"/>
    </source>
</evidence>
<keyword evidence="4 7" id="KW-0812">Transmembrane</keyword>
<dbReference type="InterPro" id="IPR045621">
    <property type="entry name" value="BPD_transp_1_N"/>
</dbReference>
<gene>
    <name evidence="9" type="ORF">DLJ53_29695</name>
</gene>
<dbReference type="Pfam" id="PF19300">
    <property type="entry name" value="BPD_transp_1_N"/>
    <property type="match status" value="1"/>
</dbReference>
<feature type="transmembrane region" description="Helical" evidence="7">
    <location>
        <begin position="281"/>
        <end position="302"/>
    </location>
</feature>
<evidence type="ECO:0000256" key="6">
    <source>
        <dbReference type="ARBA" id="ARBA00023136"/>
    </source>
</evidence>
<keyword evidence="2 7" id="KW-0813">Transport</keyword>
<organism evidence="9 10">
    <name type="scientific">Acuticoccus sediminis</name>
    <dbReference type="NCBI Taxonomy" id="2184697"/>
    <lineage>
        <taxon>Bacteria</taxon>
        <taxon>Pseudomonadati</taxon>
        <taxon>Pseudomonadota</taxon>
        <taxon>Alphaproteobacteria</taxon>
        <taxon>Hyphomicrobiales</taxon>
        <taxon>Amorphaceae</taxon>
        <taxon>Acuticoccus</taxon>
    </lineage>
</organism>
<dbReference type="Pfam" id="PF00528">
    <property type="entry name" value="BPD_transp_1"/>
    <property type="match status" value="1"/>
</dbReference>
<dbReference type="RefSeq" id="WP_111351932.1">
    <property type="nucleotide sequence ID" value="NZ_JAIWKD010000009.1"/>
</dbReference>
<feature type="transmembrane region" description="Helical" evidence="7">
    <location>
        <begin position="134"/>
        <end position="154"/>
    </location>
</feature>
<evidence type="ECO:0000313" key="10">
    <source>
        <dbReference type="Proteomes" id="UP000249590"/>
    </source>
</evidence>
<evidence type="ECO:0000256" key="3">
    <source>
        <dbReference type="ARBA" id="ARBA00022475"/>
    </source>
</evidence>
<dbReference type="GO" id="GO:0005886">
    <property type="term" value="C:plasma membrane"/>
    <property type="evidence" value="ECO:0007669"/>
    <property type="project" value="UniProtKB-SubCell"/>
</dbReference>
<dbReference type="InterPro" id="IPR000515">
    <property type="entry name" value="MetI-like"/>
</dbReference>
<dbReference type="GO" id="GO:0055085">
    <property type="term" value="P:transmembrane transport"/>
    <property type="evidence" value="ECO:0007669"/>
    <property type="project" value="InterPro"/>
</dbReference>
<protein>
    <submittedName>
        <fullName evidence="9">ABC transporter permease</fullName>
    </submittedName>
</protein>
<dbReference type="InterPro" id="IPR035906">
    <property type="entry name" value="MetI-like_sf"/>
</dbReference>
<dbReference type="SUPFAM" id="SSF161098">
    <property type="entry name" value="MetI-like"/>
    <property type="match status" value="1"/>
</dbReference>
<evidence type="ECO:0000313" key="9">
    <source>
        <dbReference type="EMBL" id="RAH97372.1"/>
    </source>
</evidence>
<dbReference type="PROSITE" id="PS50928">
    <property type="entry name" value="ABC_TM1"/>
    <property type="match status" value="1"/>
</dbReference>
<feature type="transmembrane region" description="Helical" evidence="7">
    <location>
        <begin position="235"/>
        <end position="261"/>
    </location>
</feature>
<dbReference type="OrthoDB" id="9807402at2"/>
<comment type="similarity">
    <text evidence="7">Belongs to the binding-protein-dependent transport system permease family.</text>
</comment>
<feature type="domain" description="ABC transmembrane type-1" evidence="8">
    <location>
        <begin position="95"/>
        <end position="299"/>
    </location>
</feature>
<keyword evidence="10" id="KW-1185">Reference proteome</keyword>
<feature type="transmembrane region" description="Helical" evidence="7">
    <location>
        <begin position="174"/>
        <end position="194"/>
    </location>
</feature>
<keyword evidence="5 7" id="KW-1133">Transmembrane helix</keyword>
<dbReference type="Proteomes" id="UP000249590">
    <property type="component" value="Unassembled WGS sequence"/>
</dbReference>